<dbReference type="GO" id="GO:0000155">
    <property type="term" value="F:phosphorelay sensor kinase activity"/>
    <property type="evidence" value="ECO:0007669"/>
    <property type="project" value="InterPro"/>
</dbReference>
<evidence type="ECO:0000256" key="4">
    <source>
        <dbReference type="ARBA" id="ARBA00022679"/>
    </source>
</evidence>
<dbReference type="EC" id="2.7.13.3" evidence="2"/>
<dbReference type="EMBL" id="QEIT01000494">
    <property type="protein sequence ID" value="PWZ68807.1"/>
    <property type="molecule type" value="Genomic_DNA"/>
</dbReference>
<evidence type="ECO:0000256" key="2">
    <source>
        <dbReference type="ARBA" id="ARBA00012438"/>
    </source>
</evidence>
<dbReference type="AlphaFoldDB" id="A0A317YNH4"/>
<accession>A0A317YNH4</accession>
<dbReference type="Proteomes" id="UP000246800">
    <property type="component" value="Unassembled WGS sequence"/>
</dbReference>
<dbReference type="InterPro" id="IPR003661">
    <property type="entry name" value="HisK_dim/P_dom"/>
</dbReference>
<dbReference type="PANTHER" id="PTHR45453:SF1">
    <property type="entry name" value="PHOSPHATE REGULON SENSOR PROTEIN PHOR"/>
    <property type="match status" value="1"/>
</dbReference>
<feature type="domain" description="Signal transduction histidine kinase dimerisation/phosphoacceptor" evidence="7">
    <location>
        <begin position="1"/>
        <end position="46"/>
    </location>
</feature>
<dbReference type="InterPro" id="IPR050351">
    <property type="entry name" value="BphY/WalK/GraS-like"/>
</dbReference>
<comment type="catalytic activity">
    <reaction evidence="1">
        <text>ATP + protein L-histidine = ADP + protein N-phospho-L-histidine.</text>
        <dbReference type="EC" id="2.7.13.3"/>
    </reaction>
</comment>
<dbReference type="SUPFAM" id="SSF47384">
    <property type="entry name" value="Homodimeric domain of signal transducing histidine kinase"/>
    <property type="match status" value="1"/>
</dbReference>
<organism evidence="8 9">
    <name type="scientific">Staphylococcus pseudintermedius</name>
    <dbReference type="NCBI Taxonomy" id="283734"/>
    <lineage>
        <taxon>Bacteria</taxon>
        <taxon>Bacillati</taxon>
        <taxon>Bacillota</taxon>
        <taxon>Bacilli</taxon>
        <taxon>Bacillales</taxon>
        <taxon>Staphylococcaceae</taxon>
        <taxon>Staphylococcus</taxon>
        <taxon>Staphylococcus intermedius group</taxon>
    </lineage>
</organism>
<feature type="non-terminal residue" evidence="8">
    <location>
        <position position="68"/>
    </location>
</feature>
<gene>
    <name evidence="8" type="ORF">DD902_14700</name>
</gene>
<keyword evidence="4" id="KW-0808">Transferase</keyword>
<dbReference type="Gene3D" id="1.10.287.130">
    <property type="match status" value="1"/>
</dbReference>
<keyword evidence="3" id="KW-0597">Phosphoprotein</keyword>
<evidence type="ECO:0000256" key="5">
    <source>
        <dbReference type="ARBA" id="ARBA00022777"/>
    </source>
</evidence>
<reference evidence="8 9" key="1">
    <citation type="journal article" date="2018" name="Vet. Microbiol.">
        <title>Clonal diversity and geographic distribution of methicillin-resistant Staphylococcus pseudintermedius from Australian animals: Discovery of novel sequence types.</title>
        <authorList>
            <person name="Worthing K.A."/>
            <person name="Abraham S."/>
            <person name="Coombs G.W."/>
            <person name="Pang S."/>
            <person name="Saputra S."/>
            <person name="Jordan D."/>
            <person name="Trott D.J."/>
            <person name="Norris J.M."/>
        </authorList>
    </citation>
    <scope>NUCLEOTIDE SEQUENCE [LARGE SCALE GENOMIC DNA]</scope>
    <source>
        <strain evidence="8 9">ST525 1</strain>
    </source>
</reference>
<sequence>YIEALEEGAWKDEELAPQFLSVTREETERMIRLVNDLLQLSKMDNESDQINKEIIDFNMFINKIINRH</sequence>
<dbReference type="CDD" id="cd00082">
    <property type="entry name" value="HisKA"/>
    <property type="match status" value="1"/>
</dbReference>
<name>A0A317YNH4_STAPS</name>
<dbReference type="RefSeq" id="WP_146699730.1">
    <property type="nucleotide sequence ID" value="NZ_QEIT01000494.1"/>
</dbReference>
<evidence type="ECO:0000313" key="8">
    <source>
        <dbReference type="EMBL" id="PWZ68807.1"/>
    </source>
</evidence>
<dbReference type="InterPro" id="IPR036097">
    <property type="entry name" value="HisK_dim/P_sf"/>
</dbReference>
<comment type="caution">
    <text evidence="8">The sequence shown here is derived from an EMBL/GenBank/DDBJ whole genome shotgun (WGS) entry which is preliminary data.</text>
</comment>
<evidence type="ECO:0000256" key="6">
    <source>
        <dbReference type="ARBA" id="ARBA00023012"/>
    </source>
</evidence>
<keyword evidence="6" id="KW-0902">Two-component regulatory system</keyword>
<dbReference type="GO" id="GO:0005886">
    <property type="term" value="C:plasma membrane"/>
    <property type="evidence" value="ECO:0007669"/>
    <property type="project" value="TreeGrafter"/>
</dbReference>
<evidence type="ECO:0000313" key="9">
    <source>
        <dbReference type="Proteomes" id="UP000246800"/>
    </source>
</evidence>
<proteinExistence type="predicted"/>
<dbReference type="Pfam" id="PF00512">
    <property type="entry name" value="HisKA"/>
    <property type="match status" value="1"/>
</dbReference>
<keyword evidence="5 8" id="KW-0418">Kinase</keyword>
<dbReference type="GO" id="GO:0016036">
    <property type="term" value="P:cellular response to phosphate starvation"/>
    <property type="evidence" value="ECO:0007669"/>
    <property type="project" value="TreeGrafter"/>
</dbReference>
<feature type="non-terminal residue" evidence="8">
    <location>
        <position position="1"/>
    </location>
</feature>
<protein>
    <recommendedName>
        <fullName evidence="2">histidine kinase</fullName>
        <ecNumber evidence="2">2.7.13.3</ecNumber>
    </recommendedName>
</protein>
<evidence type="ECO:0000259" key="7">
    <source>
        <dbReference type="Pfam" id="PF00512"/>
    </source>
</evidence>
<evidence type="ECO:0000256" key="1">
    <source>
        <dbReference type="ARBA" id="ARBA00000085"/>
    </source>
</evidence>
<dbReference type="PANTHER" id="PTHR45453">
    <property type="entry name" value="PHOSPHATE REGULON SENSOR PROTEIN PHOR"/>
    <property type="match status" value="1"/>
</dbReference>
<dbReference type="GO" id="GO:0004721">
    <property type="term" value="F:phosphoprotein phosphatase activity"/>
    <property type="evidence" value="ECO:0007669"/>
    <property type="project" value="TreeGrafter"/>
</dbReference>
<evidence type="ECO:0000256" key="3">
    <source>
        <dbReference type="ARBA" id="ARBA00022553"/>
    </source>
</evidence>